<name>A0ABW2K3D6_9BACI</name>
<dbReference type="RefSeq" id="WP_289216351.1">
    <property type="nucleotide sequence ID" value="NZ_JAPVRC010000006.1"/>
</dbReference>
<evidence type="ECO:0000313" key="2">
    <source>
        <dbReference type="EMBL" id="MFC7321234.1"/>
    </source>
</evidence>
<protein>
    <submittedName>
        <fullName evidence="2">CotO family spore coat protein</fullName>
    </submittedName>
</protein>
<keyword evidence="2" id="KW-0946">Virion</keyword>
<evidence type="ECO:0000313" key="3">
    <source>
        <dbReference type="Proteomes" id="UP001596494"/>
    </source>
</evidence>
<reference evidence="3" key="1">
    <citation type="journal article" date="2019" name="Int. J. Syst. Evol. Microbiol.">
        <title>The Global Catalogue of Microorganisms (GCM) 10K type strain sequencing project: providing services to taxonomists for standard genome sequencing and annotation.</title>
        <authorList>
            <consortium name="The Broad Institute Genomics Platform"/>
            <consortium name="The Broad Institute Genome Sequencing Center for Infectious Disease"/>
            <person name="Wu L."/>
            <person name="Ma J."/>
        </authorList>
    </citation>
    <scope>NUCLEOTIDE SEQUENCE [LARGE SCALE GENOMIC DNA]</scope>
    <source>
        <strain evidence="3">CCUG 73951</strain>
    </source>
</reference>
<evidence type="ECO:0000256" key="1">
    <source>
        <dbReference type="SAM" id="MobiDB-lite"/>
    </source>
</evidence>
<feature type="compositionally biased region" description="Basic and acidic residues" evidence="1">
    <location>
        <begin position="48"/>
        <end position="69"/>
    </location>
</feature>
<proteinExistence type="predicted"/>
<gene>
    <name evidence="2" type="ORF">ACFQMN_10100</name>
</gene>
<keyword evidence="2" id="KW-0167">Capsid protein</keyword>
<feature type="compositionally biased region" description="Acidic residues" evidence="1">
    <location>
        <begin position="70"/>
        <end position="83"/>
    </location>
</feature>
<comment type="caution">
    <text evidence="2">The sequence shown here is derived from an EMBL/GenBank/DDBJ whole genome shotgun (WGS) entry which is preliminary data.</text>
</comment>
<organism evidence="2 3">
    <name type="scientific">Halobacillus campisalis</name>
    <dbReference type="NCBI Taxonomy" id="435909"/>
    <lineage>
        <taxon>Bacteria</taxon>
        <taxon>Bacillati</taxon>
        <taxon>Bacillota</taxon>
        <taxon>Bacilli</taxon>
        <taxon>Bacillales</taxon>
        <taxon>Bacillaceae</taxon>
        <taxon>Halobacillus</taxon>
    </lineage>
</organism>
<dbReference type="InterPro" id="IPR025439">
    <property type="entry name" value="Spore_coat_CotO"/>
</dbReference>
<dbReference type="Proteomes" id="UP001596494">
    <property type="component" value="Unassembled WGS sequence"/>
</dbReference>
<dbReference type="EMBL" id="JBHTBY010000008">
    <property type="protein sequence ID" value="MFC7321234.1"/>
    <property type="molecule type" value="Genomic_DNA"/>
</dbReference>
<sequence>MNVANKKQTAKPPLLYITQPNMPPAEVSMQTSFRAAPAPVPKKNTSQLEKELRLRNQQKLKEDEPKAEEREDVAEEPNIEEETESTRLSRRDRRQRFRDMSLEEKVNYFVRLPSQLPKMKCEVTTTDHAFKGYIQKFEENIVLMKTFQKPYEEKIPFEDIQSIRLLGF</sequence>
<feature type="region of interest" description="Disordered" evidence="1">
    <location>
        <begin position="1"/>
        <end position="92"/>
    </location>
</feature>
<keyword evidence="3" id="KW-1185">Reference proteome</keyword>
<dbReference type="Pfam" id="PF14153">
    <property type="entry name" value="Spore_coat_CotO"/>
    <property type="match status" value="1"/>
</dbReference>
<accession>A0ABW2K3D6</accession>